<feature type="domain" description="DUF4145" evidence="2">
    <location>
        <begin position="84"/>
        <end position="159"/>
    </location>
</feature>
<reference evidence="3 4" key="1">
    <citation type="journal article" date="2013" name="Genome Announc.">
        <title>Complete genome sequence of Simiduia agarivorans SA1(T), a marine bacterium able to degrade a variety of polysaccharides.</title>
        <authorList>
            <person name="Lin S.Y."/>
            <person name="Shieh W.Y."/>
            <person name="Chen J.S."/>
            <person name="Tang S.L."/>
        </authorList>
    </citation>
    <scope>NUCLEOTIDE SEQUENCE [LARGE SCALE GENOMIC DNA]</scope>
    <source>
        <strain evidence="4">DSM 21679 / JCM 13881 / BCRC 17597 / SA1</strain>
    </source>
</reference>
<proteinExistence type="predicted"/>
<dbReference type="EMBL" id="CP003746">
    <property type="protein sequence ID" value="AFU99923.1"/>
    <property type="molecule type" value="Genomic_DNA"/>
</dbReference>
<keyword evidence="4" id="KW-1185">Reference proteome</keyword>
<dbReference type="HOGENOM" id="CLU_1502490_0_0_6"/>
<gene>
    <name evidence="3" type="ordered locus">M5M_13925</name>
</gene>
<dbReference type="Pfam" id="PF13643">
    <property type="entry name" value="DUF4145"/>
    <property type="match status" value="1"/>
</dbReference>
<evidence type="ECO:0000313" key="4">
    <source>
        <dbReference type="Proteomes" id="UP000000466"/>
    </source>
</evidence>
<evidence type="ECO:0000259" key="2">
    <source>
        <dbReference type="Pfam" id="PF13643"/>
    </source>
</evidence>
<keyword evidence="1" id="KW-0812">Transmembrane</keyword>
<evidence type="ECO:0000313" key="3">
    <source>
        <dbReference type="EMBL" id="AFU99923.1"/>
    </source>
</evidence>
<dbReference type="RefSeq" id="WP_015048082.1">
    <property type="nucleotide sequence ID" value="NC_018868.3"/>
</dbReference>
<sequence>MKIIAGFVTLLFLGLATGHLFVDGFAVDSVAIVLLVLAVLPWLLPYLKSLELPGGIIIELKDVKEAIDKVASNGEVEAATAPQNIDPQLALVALRIDIERLIRSYQTDIGNKNSSLSIRVQVLANEGVLSQEVAAGILEIIRLGNAAAHGAEVDRDAAEFVLFKSNTIIRQLEAQLKNA</sequence>
<feature type="transmembrane region" description="Helical" evidence="1">
    <location>
        <begin position="30"/>
        <end position="47"/>
    </location>
</feature>
<name>K4KP80_SIMAS</name>
<keyword evidence="1" id="KW-0472">Membrane</keyword>
<dbReference type="KEGG" id="saga:M5M_13925"/>
<accession>K4KP80</accession>
<evidence type="ECO:0000256" key="1">
    <source>
        <dbReference type="SAM" id="Phobius"/>
    </source>
</evidence>
<keyword evidence="1" id="KW-1133">Transmembrane helix</keyword>
<organism evidence="3 4">
    <name type="scientific">Simiduia agarivorans (strain DSM 21679 / JCM 13881 / BCRC 17597 / SA1)</name>
    <dbReference type="NCBI Taxonomy" id="1117647"/>
    <lineage>
        <taxon>Bacteria</taxon>
        <taxon>Pseudomonadati</taxon>
        <taxon>Pseudomonadota</taxon>
        <taxon>Gammaproteobacteria</taxon>
        <taxon>Cellvibrionales</taxon>
        <taxon>Cellvibrionaceae</taxon>
        <taxon>Simiduia</taxon>
    </lineage>
</organism>
<dbReference type="InterPro" id="IPR025285">
    <property type="entry name" value="DUF4145"/>
</dbReference>
<dbReference type="eggNOG" id="ENOG5031A7F">
    <property type="taxonomic scope" value="Bacteria"/>
</dbReference>
<dbReference type="AlphaFoldDB" id="K4KP80"/>
<dbReference type="Proteomes" id="UP000000466">
    <property type="component" value="Chromosome"/>
</dbReference>
<protein>
    <recommendedName>
        <fullName evidence="2">DUF4145 domain-containing protein</fullName>
    </recommendedName>
</protein>